<name>A0A8H7B298_9PLEO</name>
<dbReference type="InterPro" id="IPR002575">
    <property type="entry name" value="Aminoglycoside_PTrfase"/>
</dbReference>
<evidence type="ECO:0000313" key="4">
    <source>
        <dbReference type="Proteomes" id="UP000596902"/>
    </source>
</evidence>
<dbReference type="SUPFAM" id="SSF56112">
    <property type="entry name" value="Protein kinase-like (PK-like)"/>
    <property type="match status" value="1"/>
</dbReference>
<proteinExistence type="predicted"/>
<dbReference type="AlphaFoldDB" id="A0A8H7B298"/>
<dbReference type="PANTHER" id="PTHR21310:SF56">
    <property type="entry name" value="AMINOGLYCOSIDE PHOSPHOTRANSFERASE DOMAIN-CONTAINING PROTEIN"/>
    <property type="match status" value="1"/>
</dbReference>
<dbReference type="GeneID" id="62208596"/>
<reference evidence="3" key="2">
    <citation type="submission" date="2020-08" db="EMBL/GenBank/DDBJ databases">
        <title>Draft Genome Sequence of Cumin Blight Pathogen Alternaria burnsii.</title>
        <authorList>
            <person name="Feng Z."/>
        </authorList>
    </citation>
    <scope>NUCLEOTIDE SEQUENCE</scope>
    <source>
        <strain evidence="3">CBS107.38</strain>
    </source>
</reference>
<gene>
    <name evidence="3" type="ORF">GT037_010371</name>
</gene>
<dbReference type="InterPro" id="IPR011009">
    <property type="entry name" value="Kinase-like_dom_sf"/>
</dbReference>
<dbReference type="OrthoDB" id="10003767at2759"/>
<sequence>MPPHITIPAASPTSALDAPSCVDTSVIETSMQYVDNTENSVDRQSQDRDDDVASVASTTRYEHEPFETFQHKVAEFATEHFHRNPRDISIHQMKGGANNRVVGIKIASKSKKFSLHWFLCCCFGARKKTSATRFDSYIIRIPRVEFSGDSRVEDMAESMKRELAILKTVSSRVPLPVPKVFSYDLSTENICERPYMIQTRLPGRNLRLELWHQLNMQQKQCVAKCVTSLAAAIASVEGPAGDISPENLSRPSSSPICVDTFSTPAYDNQPTCKPALARNPIDHLLEQCERWRACEKATAWCFEEIWDGFAAISRALEKRGFLHGPCVLVHGDLMPYNLLAEVCNETDVNITGVLDWDLAVIAPEFMAYRAPFWLWSPEDMDSDNEDDENMANFEPVEEEGKILKQVFLENASEKYKFYAFAPEAMLARRMFYILKIGHPGDWEFEEAKSVIREWNELHPEDGVQSVLSGTDSESDEDQDENE</sequence>
<organism evidence="3 4">
    <name type="scientific">Alternaria burnsii</name>
    <dbReference type="NCBI Taxonomy" id="1187904"/>
    <lineage>
        <taxon>Eukaryota</taxon>
        <taxon>Fungi</taxon>
        <taxon>Dikarya</taxon>
        <taxon>Ascomycota</taxon>
        <taxon>Pezizomycotina</taxon>
        <taxon>Dothideomycetes</taxon>
        <taxon>Pleosporomycetidae</taxon>
        <taxon>Pleosporales</taxon>
        <taxon>Pleosporineae</taxon>
        <taxon>Pleosporaceae</taxon>
        <taxon>Alternaria</taxon>
        <taxon>Alternaria sect. Alternaria</taxon>
    </lineage>
</organism>
<dbReference type="Proteomes" id="UP000596902">
    <property type="component" value="Unassembled WGS sequence"/>
</dbReference>
<accession>A0A8H7B298</accession>
<evidence type="ECO:0000256" key="1">
    <source>
        <dbReference type="SAM" id="MobiDB-lite"/>
    </source>
</evidence>
<keyword evidence="4" id="KW-1185">Reference proteome</keyword>
<dbReference type="RefSeq" id="XP_038781926.1">
    <property type="nucleotide sequence ID" value="XM_038935418.1"/>
</dbReference>
<evidence type="ECO:0000259" key="2">
    <source>
        <dbReference type="Pfam" id="PF01636"/>
    </source>
</evidence>
<feature type="domain" description="Aminoglycoside phosphotransferase" evidence="2">
    <location>
        <begin position="154"/>
        <end position="363"/>
    </location>
</feature>
<dbReference type="Gene3D" id="3.90.1200.10">
    <property type="match status" value="1"/>
</dbReference>
<reference evidence="3" key="1">
    <citation type="submission" date="2020-01" db="EMBL/GenBank/DDBJ databases">
        <authorList>
            <person name="Feng Z.H.Z."/>
        </authorList>
    </citation>
    <scope>NUCLEOTIDE SEQUENCE</scope>
    <source>
        <strain evidence="3">CBS107.38</strain>
    </source>
</reference>
<feature type="region of interest" description="Disordered" evidence="1">
    <location>
        <begin position="461"/>
        <end position="482"/>
    </location>
</feature>
<dbReference type="InterPro" id="IPR051678">
    <property type="entry name" value="AGP_Transferase"/>
</dbReference>
<evidence type="ECO:0000313" key="3">
    <source>
        <dbReference type="EMBL" id="KAF7671559.1"/>
    </source>
</evidence>
<dbReference type="EMBL" id="JAAABM010000021">
    <property type="protein sequence ID" value="KAF7671559.1"/>
    <property type="molecule type" value="Genomic_DNA"/>
</dbReference>
<protein>
    <recommendedName>
        <fullName evidence="2">Aminoglycoside phosphotransferase domain-containing protein</fullName>
    </recommendedName>
</protein>
<feature type="compositionally biased region" description="Acidic residues" evidence="1">
    <location>
        <begin position="472"/>
        <end position="482"/>
    </location>
</feature>
<dbReference type="Pfam" id="PF01636">
    <property type="entry name" value="APH"/>
    <property type="match status" value="1"/>
</dbReference>
<dbReference type="PANTHER" id="PTHR21310">
    <property type="entry name" value="AMINOGLYCOSIDE PHOSPHOTRANSFERASE-RELATED-RELATED"/>
    <property type="match status" value="1"/>
</dbReference>
<comment type="caution">
    <text evidence="3">The sequence shown here is derived from an EMBL/GenBank/DDBJ whole genome shotgun (WGS) entry which is preliminary data.</text>
</comment>